<organism evidence="1 2">
    <name type="scientific">Mycena chlorophos</name>
    <name type="common">Agaric fungus</name>
    <name type="synonym">Agaricus chlorophos</name>
    <dbReference type="NCBI Taxonomy" id="658473"/>
    <lineage>
        <taxon>Eukaryota</taxon>
        <taxon>Fungi</taxon>
        <taxon>Dikarya</taxon>
        <taxon>Basidiomycota</taxon>
        <taxon>Agaricomycotina</taxon>
        <taxon>Agaricomycetes</taxon>
        <taxon>Agaricomycetidae</taxon>
        <taxon>Agaricales</taxon>
        <taxon>Marasmiineae</taxon>
        <taxon>Mycenaceae</taxon>
        <taxon>Mycena</taxon>
    </lineage>
</organism>
<dbReference type="Proteomes" id="UP000815677">
    <property type="component" value="Unassembled WGS sequence"/>
</dbReference>
<sequence>MLSGVLLTAPPVVTGFVSARRRALVSGLLPYAFRRARLIDRWGISTWPGTLGLVIVHSRMERAGDMARSLAGLHGSGRTHTTLFSTIALSLLSIRHRSSTRSTPRAYLLLEVPSASMMSVTRGFTRTGEAIPAFRETLRHHSS</sequence>
<reference evidence="1" key="1">
    <citation type="submission" date="2014-09" db="EMBL/GenBank/DDBJ databases">
        <title>Genome sequence of the luminous mushroom Mycena chlorophos for searching fungal bioluminescence genes.</title>
        <authorList>
            <person name="Tanaka Y."/>
            <person name="Kasuga D."/>
            <person name="Oba Y."/>
            <person name="Hase S."/>
            <person name="Sato K."/>
            <person name="Oba Y."/>
            <person name="Sakakibara Y."/>
        </authorList>
    </citation>
    <scope>NUCLEOTIDE SEQUENCE</scope>
</reference>
<accession>A0ABQ0MD17</accession>
<evidence type="ECO:0000313" key="1">
    <source>
        <dbReference type="EMBL" id="GAT61204.1"/>
    </source>
</evidence>
<evidence type="ECO:0000313" key="2">
    <source>
        <dbReference type="Proteomes" id="UP000815677"/>
    </source>
</evidence>
<keyword evidence="2" id="KW-1185">Reference proteome</keyword>
<name>A0ABQ0MD17_MYCCL</name>
<dbReference type="EMBL" id="DF850006">
    <property type="protein sequence ID" value="GAT61204.1"/>
    <property type="molecule type" value="Genomic_DNA"/>
</dbReference>
<protein>
    <submittedName>
        <fullName evidence="1">Uncharacterized protein</fullName>
    </submittedName>
</protein>
<proteinExistence type="predicted"/>
<gene>
    <name evidence="1" type="ORF">MCHLO_17253</name>
</gene>